<dbReference type="EMBL" id="JAUSWB010000006">
    <property type="protein sequence ID" value="MDQ0429618.1"/>
    <property type="molecule type" value="Genomic_DNA"/>
</dbReference>
<comment type="caution">
    <text evidence="1">The sequence shown here is derived from an EMBL/GenBank/DDBJ whole genome shotgun (WGS) entry which is preliminary data.</text>
</comment>
<dbReference type="RefSeq" id="WP_308787683.1">
    <property type="nucleotide sequence ID" value="NZ_JAUSWB010000006.1"/>
</dbReference>
<organism evidence="1 2">
    <name type="scientific">Planomicrobium stackebrandtii</name>
    <dbReference type="NCBI Taxonomy" id="253160"/>
    <lineage>
        <taxon>Bacteria</taxon>
        <taxon>Bacillati</taxon>
        <taxon>Bacillota</taxon>
        <taxon>Bacilli</taxon>
        <taxon>Bacillales</taxon>
        <taxon>Caryophanaceae</taxon>
        <taxon>Planomicrobium</taxon>
    </lineage>
</organism>
<evidence type="ECO:0008006" key="3">
    <source>
        <dbReference type="Google" id="ProtNLM"/>
    </source>
</evidence>
<name>A0ABU0GW72_9BACL</name>
<evidence type="ECO:0000313" key="2">
    <source>
        <dbReference type="Proteomes" id="UP001241988"/>
    </source>
</evidence>
<proteinExistence type="predicted"/>
<sequence>MEWNWNNTSINLPYSYENLKTLLDEVCKKENQFSQVDFCMWCDNLTMAWEEEDLDDQDELTFLIARDIECQWDLYDHGFSSHEKLMKADLSKLELPSEWFKEWAAELDGK</sequence>
<keyword evidence="2" id="KW-1185">Reference proteome</keyword>
<dbReference type="Proteomes" id="UP001241988">
    <property type="component" value="Unassembled WGS sequence"/>
</dbReference>
<accession>A0ABU0GW72</accession>
<gene>
    <name evidence="1" type="ORF">QOZ98_002446</name>
</gene>
<protein>
    <recommendedName>
        <fullName evidence="3">DUF1033 family protein</fullName>
    </recommendedName>
</protein>
<evidence type="ECO:0000313" key="1">
    <source>
        <dbReference type="EMBL" id="MDQ0429618.1"/>
    </source>
</evidence>
<reference evidence="1 2" key="1">
    <citation type="submission" date="2023-07" db="EMBL/GenBank/DDBJ databases">
        <title>Genomic Encyclopedia of Type Strains, Phase IV (KMG-IV): sequencing the most valuable type-strain genomes for metagenomic binning, comparative biology and taxonomic classification.</title>
        <authorList>
            <person name="Goeker M."/>
        </authorList>
    </citation>
    <scope>NUCLEOTIDE SEQUENCE [LARGE SCALE GENOMIC DNA]</scope>
    <source>
        <strain evidence="1 2">DSM 16419</strain>
    </source>
</reference>